<evidence type="ECO:0000256" key="4">
    <source>
        <dbReference type="ARBA" id="ARBA00022989"/>
    </source>
</evidence>
<dbReference type="GO" id="GO:0006829">
    <property type="term" value="P:zinc ion transport"/>
    <property type="evidence" value="ECO:0007669"/>
    <property type="project" value="InterPro"/>
</dbReference>
<organism evidence="9 10">
    <name type="scientific">Actinomadura craniellae</name>
    <dbReference type="NCBI Taxonomy" id="2231787"/>
    <lineage>
        <taxon>Bacteria</taxon>
        <taxon>Bacillati</taxon>
        <taxon>Actinomycetota</taxon>
        <taxon>Actinomycetes</taxon>
        <taxon>Streptosporangiales</taxon>
        <taxon>Thermomonosporaceae</taxon>
        <taxon>Actinomadura</taxon>
    </lineage>
</organism>
<feature type="domain" description="Cation efflux protein transmembrane" evidence="7">
    <location>
        <begin position="23"/>
        <end position="231"/>
    </location>
</feature>
<dbReference type="GO" id="GO:0008324">
    <property type="term" value="F:monoatomic cation transmembrane transporter activity"/>
    <property type="evidence" value="ECO:0007669"/>
    <property type="project" value="InterPro"/>
</dbReference>
<dbReference type="SUPFAM" id="SSF161111">
    <property type="entry name" value="Cation efflux protein transmembrane domain-like"/>
    <property type="match status" value="1"/>
</dbReference>
<dbReference type="InterPro" id="IPR027470">
    <property type="entry name" value="Cation_efflux_CTD"/>
</dbReference>
<evidence type="ECO:0000256" key="3">
    <source>
        <dbReference type="ARBA" id="ARBA00022692"/>
    </source>
</evidence>
<feature type="transmembrane region" description="Helical" evidence="6">
    <location>
        <begin position="175"/>
        <end position="194"/>
    </location>
</feature>
<evidence type="ECO:0000256" key="2">
    <source>
        <dbReference type="ARBA" id="ARBA00022448"/>
    </source>
</evidence>
<keyword evidence="3 6" id="KW-0812">Transmembrane</keyword>
<dbReference type="InterPro" id="IPR040177">
    <property type="entry name" value="SLC30A9"/>
</dbReference>
<keyword evidence="4 6" id="KW-1133">Transmembrane helix</keyword>
<sequence>MTVETERAAPPRGNSEETKKTVLAAGAANVVIAVAKLIAGLAAGSSAMLAEAAHSLADTLNQGFLLASLQRSRRPADAQHPFGYGMERYFWSLIAAVGIFVAGACYSIYEGVLEIVRPSEGGDALPAFIVLGVAFVAEGLSLCRAAYQVRQEARGRDREVLEHVRRTPDTTLKAAVLEDSTAVVGLVIAAFGLAMREVTGSSVWDGAASIAIGLLLVLVAWTLGRNSKELLIGRAVDRETRQMIHTEIGGTPGVDQVVELLTMHLGPDDLLVAAKVAFDDDISADRAEDIADEIDRRLQEVCPIVRHVFLDPTQLQPE</sequence>
<dbReference type="GO" id="GO:0016020">
    <property type="term" value="C:membrane"/>
    <property type="evidence" value="ECO:0007669"/>
    <property type="project" value="UniProtKB-SubCell"/>
</dbReference>
<dbReference type="PANTHER" id="PTHR13414">
    <property type="entry name" value="HUEL-CATION TRANSPORTER"/>
    <property type="match status" value="1"/>
</dbReference>
<protein>
    <submittedName>
        <fullName evidence="9">Cation transporter</fullName>
    </submittedName>
</protein>
<feature type="transmembrane region" description="Helical" evidence="6">
    <location>
        <begin position="89"/>
        <end position="109"/>
    </location>
</feature>
<dbReference type="SUPFAM" id="SSF160240">
    <property type="entry name" value="Cation efflux protein cytoplasmic domain-like"/>
    <property type="match status" value="1"/>
</dbReference>
<dbReference type="Pfam" id="PF01545">
    <property type="entry name" value="Cation_efflux"/>
    <property type="match status" value="1"/>
</dbReference>
<dbReference type="InterPro" id="IPR002524">
    <property type="entry name" value="Cation_efflux"/>
</dbReference>
<evidence type="ECO:0000259" key="8">
    <source>
        <dbReference type="Pfam" id="PF16916"/>
    </source>
</evidence>
<dbReference type="AlphaFoldDB" id="A0A365GX72"/>
<dbReference type="PANTHER" id="PTHR13414:SF9">
    <property type="entry name" value="PROTON-COUPLED ZINC ANTIPORTER SLC30A9, MITOCHONDRIAL"/>
    <property type="match status" value="1"/>
</dbReference>
<dbReference type="Gene3D" id="3.30.70.1350">
    <property type="entry name" value="Cation efflux protein, cytoplasmic domain"/>
    <property type="match status" value="1"/>
</dbReference>
<dbReference type="EMBL" id="QLYX01000019">
    <property type="protein sequence ID" value="RAY11429.1"/>
    <property type="molecule type" value="Genomic_DNA"/>
</dbReference>
<evidence type="ECO:0000313" key="9">
    <source>
        <dbReference type="EMBL" id="RAY11429.1"/>
    </source>
</evidence>
<evidence type="ECO:0000256" key="6">
    <source>
        <dbReference type="SAM" id="Phobius"/>
    </source>
</evidence>
<keyword evidence="5 6" id="KW-0472">Membrane</keyword>
<accession>A0A365GX72</accession>
<dbReference type="Proteomes" id="UP000251891">
    <property type="component" value="Unassembled WGS sequence"/>
</dbReference>
<dbReference type="InterPro" id="IPR027469">
    <property type="entry name" value="Cation_efflux_TMD_sf"/>
</dbReference>
<dbReference type="InterPro" id="IPR036837">
    <property type="entry name" value="Cation_efflux_CTD_sf"/>
</dbReference>
<comment type="caution">
    <text evidence="9">The sequence shown here is derived from an EMBL/GenBank/DDBJ whole genome shotgun (WGS) entry which is preliminary data.</text>
</comment>
<dbReference type="Gene3D" id="1.20.1510.10">
    <property type="entry name" value="Cation efflux protein transmembrane domain"/>
    <property type="match status" value="1"/>
</dbReference>
<evidence type="ECO:0000259" key="7">
    <source>
        <dbReference type="Pfam" id="PF01545"/>
    </source>
</evidence>
<dbReference type="RefSeq" id="WP_111871621.1">
    <property type="nucleotide sequence ID" value="NZ_QLYX01000019.1"/>
</dbReference>
<reference evidence="9 10" key="1">
    <citation type="submission" date="2018-06" db="EMBL/GenBank/DDBJ databases">
        <title>Actinomadura craniellae sp. nov. isolated from marine sponge Craniella sp.</title>
        <authorList>
            <person name="Li L."/>
            <person name="Xu Q.H."/>
            <person name="Lin H.W."/>
            <person name="Lu Y.H."/>
        </authorList>
    </citation>
    <scope>NUCLEOTIDE SEQUENCE [LARGE SCALE GENOMIC DNA]</scope>
    <source>
        <strain evidence="9 10">LHW63021</strain>
    </source>
</reference>
<feature type="transmembrane region" description="Helical" evidence="6">
    <location>
        <begin position="49"/>
        <end position="69"/>
    </location>
</feature>
<keyword evidence="10" id="KW-1185">Reference proteome</keyword>
<evidence type="ECO:0000256" key="5">
    <source>
        <dbReference type="ARBA" id="ARBA00023136"/>
    </source>
</evidence>
<comment type="subcellular location">
    <subcellularLocation>
        <location evidence="1">Membrane</location>
        <topology evidence="1">Multi-pass membrane protein</topology>
    </subcellularLocation>
</comment>
<feature type="transmembrane region" description="Helical" evidence="6">
    <location>
        <begin position="124"/>
        <end position="147"/>
    </location>
</feature>
<feature type="transmembrane region" description="Helical" evidence="6">
    <location>
        <begin position="206"/>
        <end position="224"/>
    </location>
</feature>
<evidence type="ECO:0000313" key="10">
    <source>
        <dbReference type="Proteomes" id="UP000251891"/>
    </source>
</evidence>
<dbReference type="OrthoDB" id="9806522at2"/>
<dbReference type="InterPro" id="IPR058533">
    <property type="entry name" value="Cation_efflux_TM"/>
</dbReference>
<feature type="transmembrane region" description="Helical" evidence="6">
    <location>
        <begin position="21"/>
        <end position="43"/>
    </location>
</feature>
<dbReference type="Pfam" id="PF16916">
    <property type="entry name" value="ZT_dimer"/>
    <property type="match status" value="1"/>
</dbReference>
<gene>
    <name evidence="9" type="ORF">DPM19_30905</name>
</gene>
<feature type="domain" description="Cation efflux protein cytoplasmic" evidence="8">
    <location>
        <begin position="237"/>
        <end position="309"/>
    </location>
</feature>
<proteinExistence type="predicted"/>
<evidence type="ECO:0000256" key="1">
    <source>
        <dbReference type="ARBA" id="ARBA00004141"/>
    </source>
</evidence>
<keyword evidence="2" id="KW-0813">Transport</keyword>
<dbReference type="NCBIfam" id="TIGR01297">
    <property type="entry name" value="CDF"/>
    <property type="match status" value="1"/>
</dbReference>
<name>A0A365GX72_9ACTN</name>